<organism evidence="6">
    <name type="scientific">Selaginella moellendorffii</name>
    <name type="common">Spikemoss</name>
    <dbReference type="NCBI Taxonomy" id="88036"/>
    <lineage>
        <taxon>Eukaryota</taxon>
        <taxon>Viridiplantae</taxon>
        <taxon>Streptophyta</taxon>
        <taxon>Embryophyta</taxon>
        <taxon>Tracheophyta</taxon>
        <taxon>Lycopodiopsida</taxon>
        <taxon>Selaginellales</taxon>
        <taxon>Selaginellaceae</taxon>
        <taxon>Selaginella</taxon>
    </lineage>
</organism>
<dbReference type="KEGG" id="smo:SELMODRAFT_136207"/>
<sequence>IHVGSWNVAGKSPNPDLDLRKWLDVDQPVDMYVIGFQEVVPLNAGNVLVAADNSPVAKWESLIRKTLNGDRRRTKSCPASPAAVHPGDDTIETFSSLLSSSSSSSEEQSRQCGASPTISSSSSSGDSDGRQKSKLSTRGGGGGGFHRRSRSASDHNFLNTWTPSIPRSSSDATLIKFVDLPCPSHDAISPTISACLSDNTTMASPGNSENYVRIVSKQMVGVYVSIWIRKNLRRHVHGLKVCCVGCGLMGYCGNKGSVAVSMLLHQTSFCFVCTHLTSGDREGDELRRNGDVAEILRRTAFNRSSKAGSSSSDLPETILQHDRVVWLGDLNYRLALSDSETRALVARGDWQRLLARDQLKMEQTAGRVFDGWQEGGIYFAPTYKYVKNTDCYFGVNSKPGEKRRTPSWCDRILYRGRGLKQISYARAEHQFSDHRPVKSAFLAEVEVFSNRKMKTVARVTKSSQLKSCNEEVWK</sequence>
<dbReference type="InterPro" id="IPR045849">
    <property type="entry name" value="IP5P_plant"/>
</dbReference>
<evidence type="ECO:0000256" key="2">
    <source>
        <dbReference type="ARBA" id="ARBA00022801"/>
    </source>
</evidence>
<evidence type="ECO:0000256" key="1">
    <source>
        <dbReference type="ARBA" id="ARBA00010768"/>
    </source>
</evidence>
<dbReference type="InParanoid" id="D8TBG9"/>
<dbReference type="GO" id="GO:0004439">
    <property type="term" value="F:phosphatidylinositol-4,5-bisphosphate 5-phosphatase activity"/>
    <property type="evidence" value="ECO:0000318"/>
    <property type="project" value="GO_Central"/>
</dbReference>
<dbReference type="SUPFAM" id="SSF56219">
    <property type="entry name" value="DNase I-like"/>
    <property type="match status" value="1"/>
</dbReference>
<dbReference type="GO" id="GO:0034485">
    <property type="term" value="F:phosphatidylinositol-3,4,5-trisphosphate 5-phosphatase activity"/>
    <property type="evidence" value="ECO:0000318"/>
    <property type="project" value="GO_Central"/>
</dbReference>
<evidence type="ECO:0000256" key="3">
    <source>
        <dbReference type="SAM" id="MobiDB-lite"/>
    </source>
</evidence>
<evidence type="ECO:0000313" key="5">
    <source>
        <dbReference type="EMBL" id="EFJ06011.1"/>
    </source>
</evidence>
<dbReference type="STRING" id="88036.D8TBG9"/>
<feature type="compositionally biased region" description="Low complexity" evidence="3">
    <location>
        <begin position="95"/>
        <end position="105"/>
    </location>
</feature>
<dbReference type="PANTHER" id="PTHR45666:SF22">
    <property type="entry name" value="TYPE I INOSITOL POLYPHOSPHATE 5-PHOSPHATASE 4"/>
    <property type="match status" value="1"/>
</dbReference>
<accession>D8TBG9</accession>
<dbReference type="HOGENOM" id="CLU_011711_4_0_1"/>
<dbReference type="EMBL" id="GL377709">
    <property type="protein sequence ID" value="EFJ06011.1"/>
    <property type="molecule type" value="Genomic_DNA"/>
</dbReference>
<dbReference type="AlphaFoldDB" id="D8TBG9"/>
<evidence type="ECO:0000313" key="6">
    <source>
        <dbReference type="Proteomes" id="UP000001514"/>
    </source>
</evidence>
<dbReference type="OrthoDB" id="62798at2759"/>
<dbReference type="FunCoup" id="D8TBG9">
    <property type="interactions" value="3178"/>
</dbReference>
<feature type="domain" description="Inositol polyphosphate-related phosphatase" evidence="4">
    <location>
        <begin position="149"/>
        <end position="449"/>
    </location>
</feature>
<dbReference type="GO" id="GO:0004445">
    <property type="term" value="F:inositol-polyphosphate 5-phosphatase activity"/>
    <property type="evidence" value="ECO:0007669"/>
    <property type="project" value="InterPro"/>
</dbReference>
<dbReference type="InterPro" id="IPR000300">
    <property type="entry name" value="IPPc"/>
</dbReference>
<dbReference type="Pfam" id="PF22669">
    <property type="entry name" value="Exo_endo_phos2"/>
    <property type="match status" value="2"/>
</dbReference>
<keyword evidence="6" id="KW-1185">Reference proteome</keyword>
<feature type="non-terminal residue" evidence="5">
    <location>
        <position position="1"/>
    </location>
</feature>
<dbReference type="OMA" id="RDWLMLP"/>
<dbReference type="Proteomes" id="UP000001514">
    <property type="component" value="Unassembled WGS sequence"/>
</dbReference>
<protein>
    <submittedName>
        <fullName evidence="5">Uncharacterized protein IP5P1-2</fullName>
    </submittedName>
</protein>
<dbReference type="GeneID" id="9646155"/>
<dbReference type="PANTHER" id="PTHR45666">
    <property type="entry name" value="TYPE IV INOSITOL POLYPHOSPHATE 5-PHOSPHATASE 9"/>
    <property type="match status" value="1"/>
</dbReference>
<dbReference type="GO" id="GO:0046856">
    <property type="term" value="P:phosphatidylinositol dephosphorylation"/>
    <property type="evidence" value="ECO:0000318"/>
    <property type="project" value="GO_Central"/>
</dbReference>
<reference evidence="5 6" key="1">
    <citation type="journal article" date="2011" name="Science">
        <title>The Selaginella genome identifies genetic changes associated with the evolution of vascular plants.</title>
        <authorList>
            <person name="Banks J.A."/>
            <person name="Nishiyama T."/>
            <person name="Hasebe M."/>
            <person name="Bowman J.L."/>
            <person name="Gribskov M."/>
            <person name="dePamphilis C."/>
            <person name="Albert V.A."/>
            <person name="Aono N."/>
            <person name="Aoyama T."/>
            <person name="Ambrose B.A."/>
            <person name="Ashton N.W."/>
            <person name="Axtell M.J."/>
            <person name="Barker E."/>
            <person name="Barker M.S."/>
            <person name="Bennetzen J.L."/>
            <person name="Bonawitz N.D."/>
            <person name="Chapple C."/>
            <person name="Cheng C."/>
            <person name="Correa L.G."/>
            <person name="Dacre M."/>
            <person name="DeBarry J."/>
            <person name="Dreyer I."/>
            <person name="Elias M."/>
            <person name="Engstrom E.M."/>
            <person name="Estelle M."/>
            <person name="Feng L."/>
            <person name="Finet C."/>
            <person name="Floyd S.K."/>
            <person name="Frommer W.B."/>
            <person name="Fujita T."/>
            <person name="Gramzow L."/>
            <person name="Gutensohn M."/>
            <person name="Harholt J."/>
            <person name="Hattori M."/>
            <person name="Heyl A."/>
            <person name="Hirai T."/>
            <person name="Hiwatashi Y."/>
            <person name="Ishikawa M."/>
            <person name="Iwata M."/>
            <person name="Karol K.G."/>
            <person name="Koehler B."/>
            <person name="Kolukisaoglu U."/>
            <person name="Kubo M."/>
            <person name="Kurata T."/>
            <person name="Lalonde S."/>
            <person name="Li K."/>
            <person name="Li Y."/>
            <person name="Litt A."/>
            <person name="Lyons E."/>
            <person name="Manning G."/>
            <person name="Maruyama T."/>
            <person name="Michael T.P."/>
            <person name="Mikami K."/>
            <person name="Miyazaki S."/>
            <person name="Morinaga S."/>
            <person name="Murata T."/>
            <person name="Mueller-Roeber B."/>
            <person name="Nelson D.R."/>
            <person name="Obara M."/>
            <person name="Oguri Y."/>
            <person name="Olmstead R.G."/>
            <person name="Onodera N."/>
            <person name="Petersen B.L."/>
            <person name="Pils B."/>
            <person name="Prigge M."/>
            <person name="Rensing S.A."/>
            <person name="Riano-Pachon D.M."/>
            <person name="Roberts A.W."/>
            <person name="Sato Y."/>
            <person name="Scheller H.V."/>
            <person name="Schulz B."/>
            <person name="Schulz C."/>
            <person name="Shakirov E.V."/>
            <person name="Shibagaki N."/>
            <person name="Shinohara N."/>
            <person name="Shippen D.E."/>
            <person name="Soerensen I."/>
            <person name="Sotooka R."/>
            <person name="Sugimoto N."/>
            <person name="Sugita M."/>
            <person name="Sumikawa N."/>
            <person name="Tanurdzic M."/>
            <person name="Theissen G."/>
            <person name="Ulvskov P."/>
            <person name="Wakazuki S."/>
            <person name="Weng J.K."/>
            <person name="Willats W.W."/>
            <person name="Wipf D."/>
            <person name="Wolf P.G."/>
            <person name="Yang L."/>
            <person name="Zimmer A.D."/>
            <person name="Zhu Q."/>
            <person name="Mitros T."/>
            <person name="Hellsten U."/>
            <person name="Loque D."/>
            <person name="Otillar R."/>
            <person name="Salamov A."/>
            <person name="Schmutz J."/>
            <person name="Shapiro H."/>
            <person name="Lindquist E."/>
            <person name="Lucas S."/>
            <person name="Rokhsar D."/>
            <person name="Grigoriev I.V."/>
        </authorList>
    </citation>
    <scope>NUCLEOTIDE SEQUENCE [LARGE SCALE GENOMIC DNA]</scope>
</reference>
<gene>
    <name evidence="5" type="primary">IP5P1-2</name>
    <name evidence="5" type="ORF">SELMODRAFT_136207</name>
</gene>
<dbReference type="Gramene" id="EFJ06011">
    <property type="protein sequence ID" value="EFJ06011"/>
    <property type="gene ID" value="SELMODRAFT_136207"/>
</dbReference>
<evidence type="ECO:0000259" key="4">
    <source>
        <dbReference type="SMART" id="SM00128"/>
    </source>
</evidence>
<name>D8TBG9_SELML</name>
<feature type="region of interest" description="Disordered" evidence="3">
    <location>
        <begin position="69"/>
        <end position="151"/>
    </location>
</feature>
<dbReference type="SMART" id="SM00128">
    <property type="entry name" value="IPPc"/>
    <property type="match status" value="1"/>
</dbReference>
<comment type="similarity">
    <text evidence="1">Belongs to the inositol polyphosphate 5-phosphatase family.</text>
</comment>
<keyword evidence="2" id="KW-0378">Hydrolase</keyword>
<dbReference type="eggNOG" id="KOG0565">
    <property type="taxonomic scope" value="Eukaryota"/>
</dbReference>
<proteinExistence type="inferred from homology"/>
<dbReference type="Gene3D" id="3.60.10.10">
    <property type="entry name" value="Endonuclease/exonuclease/phosphatase"/>
    <property type="match status" value="2"/>
</dbReference>
<dbReference type="InterPro" id="IPR036691">
    <property type="entry name" value="Endo/exonu/phosph_ase_sf"/>
</dbReference>